<feature type="signal peptide" evidence="5">
    <location>
        <begin position="1"/>
        <end position="29"/>
    </location>
</feature>
<accession>A0A218XD65</accession>
<name>A0A218XD65_PUNGR</name>
<dbReference type="InterPro" id="IPR013210">
    <property type="entry name" value="LRR_N_plant-typ"/>
</dbReference>
<dbReference type="InterPro" id="IPR032675">
    <property type="entry name" value="LRR_dom_sf"/>
</dbReference>
<dbReference type="PANTHER" id="PTHR48059:SF4">
    <property type="entry name" value="POLYGALACTURONASE INHIBITOR 1-RELATED"/>
    <property type="match status" value="1"/>
</dbReference>
<reference evidence="9" key="1">
    <citation type="journal article" date="2017" name="Plant J.">
        <title>The pomegranate (Punica granatum L.) genome and the genomics of punicalagin biosynthesis.</title>
        <authorList>
            <person name="Qin G."/>
            <person name="Xu C."/>
            <person name="Ming R."/>
            <person name="Tang H."/>
            <person name="Guyot R."/>
            <person name="Kramer E.M."/>
            <person name="Hu Y."/>
            <person name="Yi X."/>
            <person name="Qi Y."/>
            <person name="Xu X."/>
            <person name="Gao Z."/>
            <person name="Pan H."/>
            <person name="Jian J."/>
            <person name="Tian Y."/>
            <person name="Yue Z."/>
            <person name="Xu Y."/>
        </authorList>
    </citation>
    <scope>NUCLEOTIDE SEQUENCE [LARGE SCALE GENOMIC DNA]</scope>
    <source>
        <strain evidence="9">cv. Dabenzi</strain>
    </source>
</reference>
<dbReference type="Pfam" id="PF08263">
    <property type="entry name" value="LRRNT_2"/>
    <property type="match status" value="1"/>
</dbReference>
<dbReference type="EMBL" id="MTKT01002011">
    <property type="protein sequence ID" value="OWM82670.1"/>
    <property type="molecule type" value="Genomic_DNA"/>
</dbReference>
<evidence type="ECO:0000313" key="8">
    <source>
        <dbReference type="EMBL" id="PKI54201.1"/>
    </source>
</evidence>
<dbReference type="Pfam" id="PF00560">
    <property type="entry name" value="LRR_1"/>
    <property type="match status" value="2"/>
</dbReference>
<protein>
    <recommendedName>
        <fullName evidence="6">Leucine-rich repeat-containing N-terminal plant-type domain-containing protein</fullName>
    </recommendedName>
</protein>
<keyword evidence="10" id="KW-1185">Reference proteome</keyword>
<feature type="domain" description="Leucine-rich repeat-containing N-terminal plant-type" evidence="6">
    <location>
        <begin position="34"/>
        <end position="72"/>
    </location>
</feature>
<feature type="chain" id="PRO_5014071952" description="Leucine-rich repeat-containing N-terminal plant-type domain-containing protein" evidence="5">
    <location>
        <begin position="30"/>
        <end position="338"/>
    </location>
</feature>
<evidence type="ECO:0000313" key="10">
    <source>
        <dbReference type="Proteomes" id="UP000233551"/>
    </source>
</evidence>
<reference evidence="7" key="2">
    <citation type="submission" date="2017-06" db="EMBL/GenBank/DDBJ databases">
        <title>The pomegranate genome and the genomics of punicalagin biosynthesis.</title>
        <authorList>
            <person name="Xu C."/>
        </authorList>
    </citation>
    <scope>NUCLEOTIDE SEQUENCE [LARGE SCALE GENOMIC DNA]</scope>
    <source>
        <tissue evidence="7">Fresh leaf</tissue>
    </source>
</reference>
<dbReference type="Proteomes" id="UP000197138">
    <property type="component" value="Unassembled WGS sequence"/>
</dbReference>
<evidence type="ECO:0000313" key="9">
    <source>
        <dbReference type="Proteomes" id="UP000197138"/>
    </source>
</evidence>
<dbReference type="STRING" id="22663.A0A218XD65"/>
<evidence type="ECO:0000259" key="6">
    <source>
        <dbReference type="Pfam" id="PF08263"/>
    </source>
</evidence>
<dbReference type="PANTHER" id="PTHR48059">
    <property type="entry name" value="POLYGALACTURONASE INHIBITOR 1"/>
    <property type="match status" value="1"/>
</dbReference>
<dbReference type="Pfam" id="PF13855">
    <property type="entry name" value="LRR_8"/>
    <property type="match status" value="1"/>
</dbReference>
<proteinExistence type="inferred from homology"/>
<dbReference type="SUPFAM" id="SSF52058">
    <property type="entry name" value="L domain-like"/>
    <property type="match status" value="1"/>
</dbReference>
<dbReference type="EMBL" id="PGOL01001804">
    <property type="protein sequence ID" value="PKI54201.1"/>
    <property type="molecule type" value="Genomic_DNA"/>
</dbReference>
<evidence type="ECO:0000256" key="1">
    <source>
        <dbReference type="ARBA" id="ARBA00004196"/>
    </source>
</evidence>
<dbReference type="Proteomes" id="UP000233551">
    <property type="component" value="Unassembled WGS sequence"/>
</dbReference>
<dbReference type="Gene3D" id="3.80.10.10">
    <property type="entry name" value="Ribonuclease Inhibitor"/>
    <property type="match status" value="1"/>
</dbReference>
<keyword evidence="2" id="KW-0433">Leucine-rich repeat</keyword>
<dbReference type="InterPro" id="IPR001611">
    <property type="entry name" value="Leu-rich_rpt"/>
</dbReference>
<dbReference type="AlphaFoldDB" id="A0A218XD65"/>
<evidence type="ECO:0000256" key="5">
    <source>
        <dbReference type="SAM" id="SignalP"/>
    </source>
</evidence>
<evidence type="ECO:0000256" key="3">
    <source>
        <dbReference type="ARBA" id="ARBA00022737"/>
    </source>
</evidence>
<organism evidence="7 9">
    <name type="scientific">Punica granatum</name>
    <name type="common">Pomegranate</name>
    <dbReference type="NCBI Taxonomy" id="22663"/>
    <lineage>
        <taxon>Eukaryota</taxon>
        <taxon>Viridiplantae</taxon>
        <taxon>Streptophyta</taxon>
        <taxon>Embryophyta</taxon>
        <taxon>Tracheophyta</taxon>
        <taxon>Spermatophyta</taxon>
        <taxon>Magnoliopsida</taxon>
        <taxon>eudicotyledons</taxon>
        <taxon>Gunneridae</taxon>
        <taxon>Pentapetalae</taxon>
        <taxon>rosids</taxon>
        <taxon>malvids</taxon>
        <taxon>Myrtales</taxon>
        <taxon>Lythraceae</taxon>
        <taxon>Punica</taxon>
    </lineage>
</organism>
<evidence type="ECO:0000256" key="2">
    <source>
        <dbReference type="ARBA" id="ARBA00022614"/>
    </source>
</evidence>
<keyword evidence="3" id="KW-0677">Repeat</keyword>
<reference evidence="8 10" key="3">
    <citation type="submission" date="2017-11" db="EMBL/GenBank/DDBJ databases">
        <title>De-novo sequencing of pomegranate (Punica granatum L.) genome.</title>
        <authorList>
            <person name="Akparov Z."/>
            <person name="Amiraslanov A."/>
            <person name="Hajiyeva S."/>
            <person name="Abbasov M."/>
            <person name="Kaur K."/>
            <person name="Hamwieh A."/>
            <person name="Solovyev V."/>
            <person name="Salamov A."/>
            <person name="Braich B."/>
            <person name="Kosarev P."/>
            <person name="Mahmoud A."/>
            <person name="Hajiyev E."/>
            <person name="Babayeva S."/>
            <person name="Izzatullayeva V."/>
            <person name="Mammadov A."/>
            <person name="Mammadov A."/>
            <person name="Sharifova S."/>
            <person name="Ojaghi J."/>
            <person name="Eynullazada K."/>
            <person name="Bayramov B."/>
            <person name="Abdulazimova A."/>
            <person name="Shahmuradov I."/>
        </authorList>
    </citation>
    <scope>NUCLEOTIDE SEQUENCE [LARGE SCALE GENOMIC DNA]</scope>
    <source>
        <strain evidence="8">AG2017</strain>
        <strain evidence="10">cv. AG2017</strain>
        <tissue evidence="8">Leaf</tissue>
    </source>
</reference>
<dbReference type="FunFam" id="3.80.10.10:FF:000348">
    <property type="entry name" value="Polygalacturonase inhibitor 1"/>
    <property type="match status" value="1"/>
</dbReference>
<gene>
    <name evidence="7" type="ORF">CDL15_Pgr002245</name>
    <name evidence="8" type="ORF">CRG98_025434</name>
</gene>
<comment type="subcellular location">
    <subcellularLocation>
        <location evidence="1">Cell envelope</location>
    </subcellularLocation>
</comment>
<dbReference type="InterPro" id="IPR051848">
    <property type="entry name" value="PGIP"/>
</dbReference>
<dbReference type="OrthoDB" id="676979at2759"/>
<comment type="similarity">
    <text evidence="4">Belongs to the polygalacturonase-inhibiting protein family.</text>
</comment>
<evidence type="ECO:0000256" key="4">
    <source>
        <dbReference type="ARBA" id="ARBA00038043"/>
    </source>
</evidence>
<dbReference type="GeneID" id="116209217"/>
<keyword evidence="5" id="KW-0732">Signal</keyword>
<sequence length="338" mass="38013">MLTVGSVATDLRLGIVILSLLLVLRPLLSEEKCHSDDKKALLKIKKAFNNPYLLASWQPNIDCCTWYCVKCDDVTNRIIEIFISDGDLPGQIPDAIADLPYLKSISFHKVTKFSGPIPYSITKVKYLDFLRISYANLTGTIPEFLGQLKNLTYLNLSYNNLTGPIPSSLGQIPKLGYIGLDQNKLTGTIPPSLVNLKGSELYLILSHNQLSGEIPASFQDIDFGKIDLSRNKLQGDISMLFGYKKTTYMMDFSRNMFEFNMSKLHVHQSLVYLDINHNRVFGSIPEVMTKLALQSFNVSYNRLCGKIPQGGRLQTRFDYSAYFHNRCLCGSPLDVACK</sequence>
<comment type="caution">
    <text evidence="7">The sequence shown here is derived from an EMBL/GenBank/DDBJ whole genome shotgun (WGS) entry which is preliminary data.</text>
</comment>
<evidence type="ECO:0000313" key="7">
    <source>
        <dbReference type="EMBL" id="OWM82670.1"/>
    </source>
</evidence>